<dbReference type="PANTHER" id="PTHR33376">
    <property type="match status" value="1"/>
</dbReference>
<dbReference type="GO" id="GO:0055085">
    <property type="term" value="P:transmembrane transport"/>
    <property type="evidence" value="ECO:0007669"/>
    <property type="project" value="InterPro"/>
</dbReference>
<proteinExistence type="predicted"/>
<dbReference type="EMBL" id="SKBU01000044">
    <property type="protein sequence ID" value="TCJ12706.1"/>
    <property type="molecule type" value="Genomic_DNA"/>
</dbReference>
<name>A0A4V2NVB0_9ACTN</name>
<evidence type="ECO:0000256" key="1">
    <source>
        <dbReference type="ARBA" id="ARBA00022729"/>
    </source>
</evidence>
<dbReference type="Gene3D" id="3.40.190.170">
    <property type="entry name" value="Bacterial extracellular solute-binding protein, family 7"/>
    <property type="match status" value="1"/>
</dbReference>
<dbReference type="NCBIfam" id="NF037995">
    <property type="entry name" value="TRAP_S1"/>
    <property type="match status" value="1"/>
</dbReference>
<dbReference type="PANTHER" id="PTHR33376:SF15">
    <property type="entry name" value="BLL6794 PROTEIN"/>
    <property type="match status" value="1"/>
</dbReference>
<evidence type="ECO:0000313" key="2">
    <source>
        <dbReference type="EMBL" id="TCJ12706.1"/>
    </source>
</evidence>
<reference evidence="2 3" key="1">
    <citation type="submission" date="2019-03" db="EMBL/GenBank/DDBJ databases">
        <title>Whole genome sequence of a novel Rubrobacter taiwanensis strain, isolated from Yellowstone National Park.</title>
        <authorList>
            <person name="Freed S."/>
            <person name="Ramaley R.F."/>
            <person name="Kyndt J.A."/>
        </authorList>
    </citation>
    <scope>NUCLEOTIDE SEQUENCE [LARGE SCALE GENOMIC DNA]</scope>
    <source>
        <strain evidence="2 3">Yellowstone</strain>
    </source>
</reference>
<dbReference type="CDD" id="cd13665">
    <property type="entry name" value="PBP2_TRAP_Dctp3_4"/>
    <property type="match status" value="1"/>
</dbReference>
<gene>
    <name evidence="2" type="ORF">E0L93_15395</name>
</gene>
<accession>A0A4V2NVB0</accession>
<dbReference type="Pfam" id="PF03480">
    <property type="entry name" value="DctP"/>
    <property type="match status" value="1"/>
</dbReference>
<keyword evidence="3" id="KW-1185">Reference proteome</keyword>
<dbReference type="AlphaFoldDB" id="A0A4V2NVB0"/>
<dbReference type="InterPro" id="IPR018389">
    <property type="entry name" value="DctP_fam"/>
</dbReference>
<keyword evidence="1" id="KW-0732">Signal</keyword>
<organism evidence="2 3">
    <name type="scientific">Rubrobacter taiwanensis</name>
    <dbReference type="NCBI Taxonomy" id="185139"/>
    <lineage>
        <taxon>Bacteria</taxon>
        <taxon>Bacillati</taxon>
        <taxon>Actinomycetota</taxon>
        <taxon>Rubrobacteria</taxon>
        <taxon>Rubrobacterales</taxon>
        <taxon>Rubrobacteraceae</taxon>
        <taxon>Rubrobacter</taxon>
    </lineage>
</organism>
<dbReference type="InterPro" id="IPR038404">
    <property type="entry name" value="TRAP_DctP_sf"/>
</dbReference>
<evidence type="ECO:0000313" key="3">
    <source>
        <dbReference type="Proteomes" id="UP000295244"/>
    </source>
</evidence>
<dbReference type="Proteomes" id="UP000295244">
    <property type="component" value="Unassembled WGS sequence"/>
</dbReference>
<sequence length="355" mass="39547">MSLGMNERLFSRQDFLRIAGGALGGTVVFFSVAGCGPAEGGETRLTLGHFSSEQHNIHRDVFVPFAEEIAERSEGRIQVDIHPGGAMGPAEEQFEAGVQGVMDLSYGLQEYTPGRFPLTSAIVLPFLFDNAEQATRVFWELYQTVPELAAEYEEVKVLGLWCGDPGAPHTVNRPIETVEDLRGLRMRSPGRTTNLVLEEIGASPVGMPITEVYDALERGVIDGMVSPYSTMHNYDFQDLVGHTVPELSFYVPPQFFVMNRQTWEGLAPEDQELIEELTGEELSLRGATSYDAEREEGLRVLEERGIELHEVSEEALAQWHEAGEQVIDGWIEEREAQGLPGREVYEAMLELRDQS</sequence>
<protein>
    <submittedName>
        <fullName evidence="2">TRAP transporter substrate-binding protein</fullName>
    </submittedName>
</protein>
<comment type="caution">
    <text evidence="2">The sequence shown here is derived from an EMBL/GenBank/DDBJ whole genome shotgun (WGS) entry which is preliminary data.</text>
</comment>